<feature type="region of interest" description="Disordered" evidence="11">
    <location>
        <begin position="663"/>
        <end position="745"/>
    </location>
</feature>
<keyword evidence="14" id="KW-1185">Reference proteome</keyword>
<evidence type="ECO:0000256" key="5">
    <source>
        <dbReference type="ARBA" id="ARBA00022679"/>
    </source>
</evidence>
<feature type="region of interest" description="Disordered" evidence="11">
    <location>
        <begin position="1"/>
        <end position="108"/>
    </location>
</feature>
<feature type="compositionally biased region" description="Polar residues" evidence="11">
    <location>
        <begin position="912"/>
        <end position="929"/>
    </location>
</feature>
<feature type="compositionally biased region" description="Polar residues" evidence="11">
    <location>
        <begin position="665"/>
        <end position="675"/>
    </location>
</feature>
<evidence type="ECO:0000259" key="12">
    <source>
        <dbReference type="PROSITE" id="PS50011"/>
    </source>
</evidence>
<feature type="compositionally biased region" description="Polar residues" evidence="11">
    <location>
        <begin position="533"/>
        <end position="547"/>
    </location>
</feature>
<keyword evidence="4" id="KW-0597">Phosphoprotein</keyword>
<dbReference type="PANTHER" id="PTHR24346:SF110">
    <property type="entry name" value="NON-SPECIFIC SERINE_THREONINE PROTEIN KINASE"/>
    <property type="match status" value="1"/>
</dbReference>
<dbReference type="InterPro" id="IPR043024">
    <property type="entry name" value="KA1_sf_fungal"/>
</dbReference>
<evidence type="ECO:0000256" key="11">
    <source>
        <dbReference type="SAM" id="MobiDB-lite"/>
    </source>
</evidence>
<feature type="compositionally biased region" description="Polar residues" evidence="11">
    <location>
        <begin position="1085"/>
        <end position="1095"/>
    </location>
</feature>
<feature type="compositionally biased region" description="Low complexity" evidence="11">
    <location>
        <begin position="39"/>
        <end position="50"/>
    </location>
</feature>
<dbReference type="EC" id="2.7.11.1" evidence="2"/>
<dbReference type="Pfam" id="PF16797">
    <property type="entry name" value="Fungal_KA1"/>
    <property type="match status" value="1"/>
</dbReference>
<dbReference type="Proteomes" id="UP001562354">
    <property type="component" value="Unassembled WGS sequence"/>
</dbReference>
<keyword evidence="3" id="KW-0723">Serine/threonine-protein kinase</keyword>
<dbReference type="Gene3D" id="1.10.510.10">
    <property type="entry name" value="Transferase(Phosphotransferase) domain 1"/>
    <property type="match status" value="1"/>
</dbReference>
<evidence type="ECO:0000256" key="2">
    <source>
        <dbReference type="ARBA" id="ARBA00012513"/>
    </source>
</evidence>
<name>A0ABR3PF93_9PEZI</name>
<comment type="catalytic activity">
    <reaction evidence="10">
        <text>L-seryl-[protein] + ATP = O-phospho-L-seryl-[protein] + ADP + H(+)</text>
        <dbReference type="Rhea" id="RHEA:17989"/>
        <dbReference type="Rhea" id="RHEA-COMP:9863"/>
        <dbReference type="Rhea" id="RHEA-COMP:11604"/>
        <dbReference type="ChEBI" id="CHEBI:15378"/>
        <dbReference type="ChEBI" id="CHEBI:29999"/>
        <dbReference type="ChEBI" id="CHEBI:30616"/>
        <dbReference type="ChEBI" id="CHEBI:83421"/>
        <dbReference type="ChEBI" id="CHEBI:456216"/>
        <dbReference type="EC" id="2.7.11.1"/>
    </reaction>
</comment>
<dbReference type="RefSeq" id="XP_069201074.1">
    <property type="nucleotide sequence ID" value="XM_069348109.1"/>
</dbReference>
<feature type="compositionally biased region" description="Basic and acidic residues" evidence="11">
    <location>
        <begin position="701"/>
        <end position="725"/>
    </location>
</feature>
<organism evidence="13 14">
    <name type="scientific">Neodothiora populina</name>
    <dbReference type="NCBI Taxonomy" id="2781224"/>
    <lineage>
        <taxon>Eukaryota</taxon>
        <taxon>Fungi</taxon>
        <taxon>Dikarya</taxon>
        <taxon>Ascomycota</taxon>
        <taxon>Pezizomycotina</taxon>
        <taxon>Dothideomycetes</taxon>
        <taxon>Dothideomycetidae</taxon>
        <taxon>Dothideales</taxon>
        <taxon>Dothioraceae</taxon>
        <taxon>Neodothiora</taxon>
    </lineage>
</organism>
<gene>
    <name evidence="13" type="ORF">AAFC00_003728</name>
</gene>
<dbReference type="EMBL" id="JBFMKM010000008">
    <property type="protein sequence ID" value="KAL1304800.1"/>
    <property type="molecule type" value="Genomic_DNA"/>
</dbReference>
<feature type="compositionally biased region" description="Polar residues" evidence="11">
    <location>
        <begin position="51"/>
        <end position="73"/>
    </location>
</feature>
<dbReference type="Gene3D" id="3.30.310.220">
    <property type="entry name" value="Fungal kinase associated-1 domain"/>
    <property type="match status" value="1"/>
</dbReference>
<sequence length="1251" mass="139820">MADRYHRPTRPPTRREALGPGDSRANIDPSTKRSHAATKKTTSSSPQAPTNNQNLMPTSASDARSTSPAATSPRNERLSAIVEDSQRKAKRNSEISNASTTASGSKRKSFVGRWQLGKTIGKGGCSTVRLVRHKDTGQIGAAKIISRKMAESVRAQSLANLADNPERSLQDLVAAGKAMPPPPPGLLREIAIMKLLDHDNIVQLFDVWENHNELYLIMEYVEGGELFHYVEECQGLSELESVYIFRQIVAAMLYCHRIHIHHRDLKPENILIDRQTRRIKLVDFGMAALQPVGKKLTTACGSPHYAAPEVIRSKPYDGAQADVWSCGVILYVMLTGMTPFNYDKERNLHVMYQAIADANYYMPPELTAQAQDLLRRIFVPDPRRRITMDEVWEHPFLHKFDEDWGYTGVHALKEAWIGPSPMLNEWTVSDADDIDKEILRNMQTLWHSVPRQLLVKKLLSREPNQEKYFYAALLKHREENLENYYGGTDAMSYAASDYQHNSRDTSDIPPVPQGKQQSQSQYSILNDEHLRSSRSFAQGGPPSSASSYDPYRPSRYRMTPEGTSYTKVTVHRRGESNGTRKAHIQHTFRQTNSNRVEALRKGGRNVSSSTLSKQSSHRISMSRNSLGRTSISRNSTASSIWPSSPPVAMPVRAVTSHKRGVSFSHLRQSSTTNTNTEHDNGVHPPITPELRAKARFSQQAHSDRGEQVSPSERAETVVRSKKEKGASSGVKARSRKSVTPVHVNKGDIRKASSELEKACEEAFFRSSISSSNYTAVTDQHPAYETPPSSVSNRGSANSRHRRPLPAPPEETPNSFLTRTLEEARKKVAARSAADGNTDSSAKFEEVLATLEKIMPNTAAAEAEARRITSAPHSKPIDSKAYLSIINEEGRRTTIQGHEYRSFTAPVYKEAGRQQSNDGRTVRMVQQSSPAAPPMTRRHTEDPSSQMVDRSTRDTTHLAVPDSRMMHKKSYDDVPASRAAPAQSAAPAEGVSLVKKKSSWFRRWKEPQTNGDEAQRQAGMSSSWNGQDNRGVPSSSKPNVLVREKQPPHLNLSQATITGQKSSADENKGFSKWFSGWGQKRENEKTPGTASSNHSFLSASPPSPLPPTTPNSATEPQARSWFARFLRLRPETRTLAYSVPRARARSELFRLLRDWQRHGIKDLVYYPQENTITARVDKINSLEIKPVAFRIELFVVLQNGKKAGLSLARCEQVKGAASSFKKVIEVLEDVCREKGLLVEDEKQWKELCDIVD</sequence>
<comment type="caution">
    <text evidence="13">The sequence shown here is derived from an EMBL/GenBank/DDBJ whole genome shotgun (WGS) entry which is preliminary data.</text>
</comment>
<accession>A0ABR3PF93</accession>
<dbReference type="InterPro" id="IPR008271">
    <property type="entry name" value="Ser/Thr_kinase_AS"/>
</dbReference>
<dbReference type="SUPFAM" id="SSF56112">
    <property type="entry name" value="Protein kinase-like (PK-like)"/>
    <property type="match status" value="1"/>
</dbReference>
<protein>
    <recommendedName>
        <fullName evidence="2">non-specific serine/threonine protein kinase</fullName>
        <ecNumber evidence="2">2.7.11.1</ecNumber>
    </recommendedName>
</protein>
<feature type="compositionally biased region" description="Polar residues" evidence="11">
    <location>
        <begin position="514"/>
        <end position="524"/>
    </location>
</feature>
<feature type="compositionally biased region" description="Basic and acidic residues" evidence="11">
    <location>
        <begin position="84"/>
        <end position="93"/>
    </location>
</feature>
<feature type="domain" description="Protein kinase" evidence="12">
    <location>
        <begin position="114"/>
        <end position="397"/>
    </location>
</feature>
<keyword evidence="7" id="KW-0418">Kinase</keyword>
<feature type="compositionally biased region" description="Low complexity" evidence="11">
    <location>
        <begin position="975"/>
        <end position="987"/>
    </location>
</feature>
<dbReference type="GeneID" id="95977428"/>
<evidence type="ECO:0000313" key="14">
    <source>
        <dbReference type="Proteomes" id="UP001562354"/>
    </source>
</evidence>
<comment type="similarity">
    <text evidence="1">Belongs to the protein kinase superfamily. CAMK Ser/Thr protein kinase family. NIM1 subfamily.</text>
</comment>
<dbReference type="InterPro" id="IPR011009">
    <property type="entry name" value="Kinase-like_dom_sf"/>
</dbReference>
<evidence type="ECO:0000256" key="6">
    <source>
        <dbReference type="ARBA" id="ARBA00022741"/>
    </source>
</evidence>
<reference evidence="13 14" key="1">
    <citation type="submission" date="2024-07" db="EMBL/GenBank/DDBJ databases">
        <title>Draft sequence of the Neodothiora populina.</title>
        <authorList>
            <person name="Drown D.D."/>
            <person name="Schuette U.S."/>
            <person name="Buechlein A.B."/>
            <person name="Rusch D.R."/>
            <person name="Winton L.W."/>
            <person name="Adams G.A."/>
        </authorList>
    </citation>
    <scope>NUCLEOTIDE SEQUENCE [LARGE SCALE GENOMIC DNA]</scope>
    <source>
        <strain evidence="13 14">CPC 39397</strain>
    </source>
</reference>
<comment type="catalytic activity">
    <reaction evidence="9">
        <text>L-threonyl-[protein] + ATP = O-phospho-L-threonyl-[protein] + ADP + H(+)</text>
        <dbReference type="Rhea" id="RHEA:46608"/>
        <dbReference type="Rhea" id="RHEA-COMP:11060"/>
        <dbReference type="Rhea" id="RHEA-COMP:11605"/>
        <dbReference type="ChEBI" id="CHEBI:15378"/>
        <dbReference type="ChEBI" id="CHEBI:30013"/>
        <dbReference type="ChEBI" id="CHEBI:30616"/>
        <dbReference type="ChEBI" id="CHEBI:61977"/>
        <dbReference type="ChEBI" id="CHEBI:456216"/>
        <dbReference type="EC" id="2.7.11.1"/>
    </reaction>
</comment>
<evidence type="ECO:0000256" key="3">
    <source>
        <dbReference type="ARBA" id="ARBA00022527"/>
    </source>
</evidence>
<evidence type="ECO:0000256" key="1">
    <source>
        <dbReference type="ARBA" id="ARBA00010791"/>
    </source>
</evidence>
<keyword evidence="6" id="KW-0547">Nucleotide-binding</keyword>
<feature type="compositionally biased region" description="Polar residues" evidence="11">
    <location>
        <begin position="1006"/>
        <end position="1037"/>
    </location>
</feature>
<keyword evidence="8" id="KW-0067">ATP-binding</keyword>
<dbReference type="SMART" id="SM00220">
    <property type="entry name" value="S_TKc"/>
    <property type="match status" value="1"/>
</dbReference>
<evidence type="ECO:0000256" key="10">
    <source>
        <dbReference type="ARBA" id="ARBA00048679"/>
    </source>
</evidence>
<feature type="compositionally biased region" description="Polar residues" evidence="11">
    <location>
        <begin position="605"/>
        <end position="642"/>
    </location>
</feature>
<evidence type="ECO:0000256" key="8">
    <source>
        <dbReference type="ARBA" id="ARBA00022840"/>
    </source>
</evidence>
<feature type="region of interest" description="Disordered" evidence="11">
    <location>
        <begin position="778"/>
        <end position="815"/>
    </location>
</feature>
<dbReference type="PANTHER" id="PTHR24346">
    <property type="entry name" value="MAP/MICROTUBULE AFFINITY-REGULATING KINASE"/>
    <property type="match status" value="1"/>
</dbReference>
<keyword evidence="5" id="KW-0808">Transferase</keyword>
<proteinExistence type="inferred from homology"/>
<dbReference type="PROSITE" id="PS50011">
    <property type="entry name" value="PROTEIN_KINASE_DOM"/>
    <property type="match status" value="1"/>
</dbReference>
<feature type="compositionally biased region" description="Polar residues" evidence="11">
    <location>
        <begin position="786"/>
        <end position="797"/>
    </location>
</feature>
<feature type="region of interest" description="Disordered" evidence="11">
    <location>
        <begin position="911"/>
        <end position="1115"/>
    </location>
</feature>
<evidence type="ECO:0000256" key="9">
    <source>
        <dbReference type="ARBA" id="ARBA00047899"/>
    </source>
</evidence>
<evidence type="ECO:0000256" key="4">
    <source>
        <dbReference type="ARBA" id="ARBA00022553"/>
    </source>
</evidence>
<feature type="compositionally biased region" description="Polar residues" evidence="11">
    <location>
        <begin position="1050"/>
        <end position="1061"/>
    </location>
</feature>
<feature type="compositionally biased region" description="Polar residues" evidence="11">
    <location>
        <begin position="94"/>
        <end position="104"/>
    </location>
</feature>
<dbReference type="InterPro" id="IPR000719">
    <property type="entry name" value="Prot_kinase_dom"/>
</dbReference>
<dbReference type="PROSITE" id="PS00108">
    <property type="entry name" value="PROTEIN_KINASE_ST"/>
    <property type="match status" value="1"/>
</dbReference>
<feature type="region of interest" description="Disordered" evidence="11">
    <location>
        <begin position="498"/>
        <end position="645"/>
    </location>
</feature>
<dbReference type="Pfam" id="PF00069">
    <property type="entry name" value="Pkinase"/>
    <property type="match status" value="1"/>
</dbReference>
<evidence type="ECO:0000256" key="7">
    <source>
        <dbReference type="ARBA" id="ARBA00022777"/>
    </source>
</evidence>
<dbReference type="InterPro" id="IPR031850">
    <property type="entry name" value="Fungal_KA1_dom"/>
</dbReference>
<evidence type="ECO:0000313" key="13">
    <source>
        <dbReference type="EMBL" id="KAL1304800.1"/>
    </source>
</evidence>